<keyword evidence="2" id="KW-0732">Signal</keyword>
<gene>
    <name evidence="3" type="ORF">BASA50_006952</name>
</gene>
<reference evidence="3 4" key="1">
    <citation type="submission" date="2021-02" db="EMBL/GenBank/DDBJ databases">
        <title>Variation within the Batrachochytrium salamandrivorans European outbreak.</title>
        <authorList>
            <person name="Kelly M."/>
            <person name="Pasmans F."/>
            <person name="Shea T.P."/>
            <person name="Munoz J.F."/>
            <person name="Carranza S."/>
            <person name="Cuomo C.A."/>
            <person name="Martel A."/>
        </authorList>
    </citation>
    <scope>NUCLEOTIDE SEQUENCE [LARGE SCALE GENOMIC DNA]</scope>
    <source>
        <strain evidence="3 4">AMFP18/2</strain>
    </source>
</reference>
<dbReference type="Proteomes" id="UP001648503">
    <property type="component" value="Unassembled WGS sequence"/>
</dbReference>
<accession>A0ABQ8F8I6</accession>
<comment type="caution">
    <text evidence="3">The sequence shown here is derived from an EMBL/GenBank/DDBJ whole genome shotgun (WGS) entry which is preliminary data.</text>
</comment>
<proteinExistence type="predicted"/>
<name>A0ABQ8F8I6_9FUNG</name>
<feature type="compositionally biased region" description="Low complexity" evidence="1">
    <location>
        <begin position="76"/>
        <end position="92"/>
    </location>
</feature>
<evidence type="ECO:0000256" key="1">
    <source>
        <dbReference type="SAM" id="MobiDB-lite"/>
    </source>
</evidence>
<organism evidence="3 4">
    <name type="scientific">Batrachochytrium salamandrivorans</name>
    <dbReference type="NCBI Taxonomy" id="1357716"/>
    <lineage>
        <taxon>Eukaryota</taxon>
        <taxon>Fungi</taxon>
        <taxon>Fungi incertae sedis</taxon>
        <taxon>Chytridiomycota</taxon>
        <taxon>Chytridiomycota incertae sedis</taxon>
        <taxon>Chytridiomycetes</taxon>
        <taxon>Rhizophydiales</taxon>
        <taxon>Rhizophydiales incertae sedis</taxon>
        <taxon>Batrachochytrium</taxon>
    </lineage>
</organism>
<dbReference type="EMBL" id="JAFCIX010000340">
    <property type="protein sequence ID" value="KAH6594046.1"/>
    <property type="molecule type" value="Genomic_DNA"/>
</dbReference>
<protein>
    <submittedName>
        <fullName evidence="3">Uncharacterized protein</fullName>
    </submittedName>
</protein>
<feature type="signal peptide" evidence="2">
    <location>
        <begin position="1"/>
        <end position="18"/>
    </location>
</feature>
<evidence type="ECO:0000313" key="3">
    <source>
        <dbReference type="EMBL" id="KAH6594046.1"/>
    </source>
</evidence>
<sequence>MQFFHLFSFVVVASYAAALPQPAGLSEKYSNSADTNLASGLEARSYQPVVDTLKDSATLVSLKRRDNYKGSSGENSGSRQPPSSASSPAETADSIFTKDNVSPINLAFTINKFRNDIYVFFKDGQKVGNKIGGRVGKMVAEYIRKSIYMSTALENWVKKSVPDILLAIKYGLGNDQYSKIEPYFTERIKKSEDEFRAREKAAIKDVSNILKNDGSVIDNVKKVDESFKLVFYRHVMILWELRVQLGRFKDGRPIQAYFAEASRSIGGFLSEQRNLHAKIMKGFETAPLNIDPPNPSKRRMN</sequence>
<feature type="region of interest" description="Disordered" evidence="1">
    <location>
        <begin position="67"/>
        <end position="92"/>
    </location>
</feature>
<feature type="chain" id="PRO_5046380765" evidence="2">
    <location>
        <begin position="19"/>
        <end position="301"/>
    </location>
</feature>
<keyword evidence="4" id="KW-1185">Reference proteome</keyword>
<evidence type="ECO:0000313" key="4">
    <source>
        <dbReference type="Proteomes" id="UP001648503"/>
    </source>
</evidence>
<evidence type="ECO:0000256" key="2">
    <source>
        <dbReference type="SAM" id="SignalP"/>
    </source>
</evidence>